<proteinExistence type="predicted"/>
<gene>
    <name evidence="1" type="ORF">GHT06_008488</name>
</gene>
<evidence type="ECO:0000313" key="1">
    <source>
        <dbReference type="EMBL" id="KAI9564747.1"/>
    </source>
</evidence>
<dbReference type="EMBL" id="WJBH02000001">
    <property type="protein sequence ID" value="KAI9564747.1"/>
    <property type="molecule type" value="Genomic_DNA"/>
</dbReference>
<organism evidence="1 2">
    <name type="scientific">Daphnia sinensis</name>
    <dbReference type="NCBI Taxonomy" id="1820382"/>
    <lineage>
        <taxon>Eukaryota</taxon>
        <taxon>Metazoa</taxon>
        <taxon>Ecdysozoa</taxon>
        <taxon>Arthropoda</taxon>
        <taxon>Crustacea</taxon>
        <taxon>Branchiopoda</taxon>
        <taxon>Diplostraca</taxon>
        <taxon>Cladocera</taxon>
        <taxon>Anomopoda</taxon>
        <taxon>Daphniidae</taxon>
        <taxon>Daphnia</taxon>
        <taxon>Daphnia similis group</taxon>
    </lineage>
</organism>
<dbReference type="Proteomes" id="UP000820818">
    <property type="component" value="Linkage Group LG1"/>
</dbReference>
<keyword evidence="2" id="KW-1185">Reference proteome</keyword>
<name>A0AAD5L2B1_9CRUS</name>
<protein>
    <submittedName>
        <fullName evidence="1">Uncharacterized protein</fullName>
    </submittedName>
</protein>
<sequence>MLRKIGNTESSLEFVCKEVMYHNSCRKKYSYEARASLMKKESERQSHRLNLREIKEKAFETTVQFIQSHVLEKREVHRVSDISNQYRMLLCGHELDYHYAATHRRYLFLEKLNSHFGDKLKTINHPSKGVGKIIFSSEMSTEQAILTSFDMSFSAVIKVKEAAFLLRNLILKAPRSPLPKKLKVKHIIEGEMQPPELLIAFFECLISGKSLIFQRLINVLGIPFSYSLCVTCNCRCTSRFQNCFRKKVKEN</sequence>
<accession>A0AAD5L2B1</accession>
<comment type="caution">
    <text evidence="1">The sequence shown here is derived from an EMBL/GenBank/DDBJ whole genome shotgun (WGS) entry which is preliminary data.</text>
</comment>
<reference evidence="1 2" key="1">
    <citation type="submission" date="2022-05" db="EMBL/GenBank/DDBJ databases">
        <title>A multi-omics perspective on studying reproductive biology in Daphnia sinensis.</title>
        <authorList>
            <person name="Jia J."/>
        </authorList>
    </citation>
    <scope>NUCLEOTIDE SEQUENCE [LARGE SCALE GENOMIC DNA]</scope>
    <source>
        <strain evidence="1 2">WSL</strain>
    </source>
</reference>
<evidence type="ECO:0000313" key="2">
    <source>
        <dbReference type="Proteomes" id="UP000820818"/>
    </source>
</evidence>
<dbReference type="AlphaFoldDB" id="A0AAD5L2B1"/>